<name>D1B1P7_SULD5</name>
<keyword evidence="2" id="KW-1185">Reference proteome</keyword>
<dbReference type="AlphaFoldDB" id="D1B1P7"/>
<dbReference type="EMBL" id="CP001816">
    <property type="protein sequence ID" value="ACZ12017.1"/>
    <property type="molecule type" value="Genomic_DNA"/>
</dbReference>
<protein>
    <submittedName>
        <fullName evidence="1">Uncharacterized protein</fullName>
    </submittedName>
</protein>
<reference evidence="2" key="1">
    <citation type="submission" date="2009-11" db="EMBL/GenBank/DDBJ databases">
        <title>The complete genome of Sulfurospirillum deleyianum DSM 6946.</title>
        <authorList>
            <consortium name="US DOE Joint Genome Institute (JGI-PGF)"/>
            <person name="Lucas S."/>
            <person name="Copeland A."/>
            <person name="Lapidus A."/>
            <person name="Glavina del Rio T."/>
            <person name="Dalin E."/>
            <person name="Tice H."/>
            <person name="Bruce D."/>
            <person name="Goodwin L."/>
            <person name="Pitluck S."/>
            <person name="Kyrpides N."/>
            <person name="Mavromatis K."/>
            <person name="Ivanova N."/>
            <person name="Ovchinnikova G."/>
            <person name="Munk A.C."/>
            <person name="Lu M."/>
            <person name="Brettin T."/>
            <person name="Detter J.C."/>
            <person name="Han C."/>
            <person name="Tapia R."/>
            <person name="Larimer F."/>
            <person name="Land M."/>
            <person name="Hauser L."/>
            <person name="Markowitz V."/>
            <person name="Cheng J.F."/>
            <person name="Hugenholtz P."/>
            <person name="Woyke T."/>
            <person name="Wu D."/>
            <person name="Aumann P."/>
            <person name="Schneider S."/>
            <person name="Lang E."/>
            <person name="Spring S."/>
            <person name="Klenk H.P."/>
            <person name="Eisen J.A."/>
        </authorList>
    </citation>
    <scope>NUCLEOTIDE SEQUENCE [LARGE SCALE GENOMIC DNA]</scope>
    <source>
        <strain evidence="2">ATCC 51133 / DSM 6946 / 5175</strain>
    </source>
</reference>
<reference evidence="1 2" key="2">
    <citation type="journal article" date="2010" name="Stand. Genomic Sci.">
        <title>Complete genome sequence of Sulfurospirillum deleyianum type strain (5175).</title>
        <authorList>
            <person name="Sikorski J."/>
            <person name="Lapidus A."/>
            <person name="Copeland A."/>
            <person name="Glavina Del Rio T."/>
            <person name="Nolan M."/>
            <person name="Lucas S."/>
            <person name="Chen F."/>
            <person name="Tice H."/>
            <person name="Cheng J.F."/>
            <person name="Saunders E."/>
            <person name="Bruce D."/>
            <person name="Goodwin L."/>
            <person name="Pitluck S."/>
            <person name="Ovchinnikova G."/>
            <person name="Pati A."/>
            <person name="Ivanova N."/>
            <person name="Mavromatis K."/>
            <person name="Chen A."/>
            <person name="Palaniappan K."/>
            <person name="Chain P."/>
            <person name="Land M."/>
            <person name="Hauser L."/>
            <person name="Chang Y.J."/>
            <person name="Jeffries C.D."/>
            <person name="Brettin T."/>
            <person name="Detter J.C."/>
            <person name="Han C."/>
            <person name="Rohde M."/>
            <person name="Lang E."/>
            <person name="Spring S."/>
            <person name="Goker M."/>
            <person name="Bristow J."/>
            <person name="Eisen J.A."/>
            <person name="Markowitz V."/>
            <person name="Hugenholtz P."/>
            <person name="Kyrpides N.C."/>
            <person name="Klenk H.P."/>
        </authorList>
    </citation>
    <scope>NUCLEOTIDE SEQUENCE [LARGE SCALE GENOMIC DNA]</scope>
    <source>
        <strain evidence="2">ATCC 51133 / DSM 6946 / 5175</strain>
    </source>
</reference>
<dbReference type="RefSeq" id="WP_012856777.1">
    <property type="nucleotide sequence ID" value="NC_013512.1"/>
</dbReference>
<accession>D1B1P7</accession>
<dbReference type="Proteomes" id="UP000002222">
    <property type="component" value="Chromosome"/>
</dbReference>
<organism evidence="1 2">
    <name type="scientific">Sulfurospirillum deleyianum (strain ATCC 51133 / DSM 6946 / 5175)</name>
    <dbReference type="NCBI Taxonomy" id="525898"/>
    <lineage>
        <taxon>Bacteria</taxon>
        <taxon>Pseudomonadati</taxon>
        <taxon>Campylobacterota</taxon>
        <taxon>Epsilonproteobacteria</taxon>
        <taxon>Campylobacterales</taxon>
        <taxon>Sulfurospirillaceae</taxon>
        <taxon>Sulfurospirillum</taxon>
    </lineage>
</organism>
<dbReference type="KEGG" id="sdl:Sdel_0988"/>
<dbReference type="HOGENOM" id="CLU_2208694_0_0_7"/>
<proteinExistence type="predicted"/>
<gene>
    <name evidence="1" type="ordered locus">Sdel_0988</name>
</gene>
<sequence>MATAEFSSSGVTIGYDPTVKESIENQLKTLFPDGLSGDANLADYAVLFASMLLNTEAKIVKVYANGKSLIIDGTTNLISSSGGGEIDDWIRSFSAAGIAGEKRDRLL</sequence>
<evidence type="ECO:0000313" key="1">
    <source>
        <dbReference type="EMBL" id="ACZ12017.1"/>
    </source>
</evidence>
<evidence type="ECO:0000313" key="2">
    <source>
        <dbReference type="Proteomes" id="UP000002222"/>
    </source>
</evidence>
<dbReference type="STRING" id="525898.Sdel_0988"/>